<keyword evidence="2" id="KW-1185">Reference proteome</keyword>
<gene>
    <name evidence="1" type="ORF">IQ19_00960</name>
</gene>
<name>A0A562K389_9BACI</name>
<dbReference type="EMBL" id="VLKI01000002">
    <property type="protein sequence ID" value="TWH89713.1"/>
    <property type="molecule type" value="Genomic_DNA"/>
</dbReference>
<evidence type="ECO:0000313" key="2">
    <source>
        <dbReference type="Proteomes" id="UP000318667"/>
    </source>
</evidence>
<protein>
    <submittedName>
        <fullName evidence="1">Uncharacterized protein</fullName>
    </submittedName>
</protein>
<dbReference type="AlphaFoldDB" id="A0A562K389"/>
<reference evidence="1 2" key="1">
    <citation type="journal article" date="2015" name="Stand. Genomic Sci.">
        <title>Genomic Encyclopedia of Bacterial and Archaeal Type Strains, Phase III: the genomes of soil and plant-associated and newly described type strains.</title>
        <authorList>
            <person name="Whitman W.B."/>
            <person name="Woyke T."/>
            <person name="Klenk H.P."/>
            <person name="Zhou Y."/>
            <person name="Lilburn T.G."/>
            <person name="Beck B.J."/>
            <person name="De Vos P."/>
            <person name="Vandamme P."/>
            <person name="Eisen J.A."/>
            <person name="Garrity G."/>
            <person name="Hugenholtz P."/>
            <person name="Kyrpides N.C."/>
        </authorList>
    </citation>
    <scope>NUCLEOTIDE SEQUENCE [LARGE SCALE GENOMIC DNA]</scope>
    <source>
        <strain evidence="1 2">CGMCC 1.10115</strain>
    </source>
</reference>
<proteinExistence type="predicted"/>
<comment type="caution">
    <text evidence="1">The sequence shown here is derived from an EMBL/GenBank/DDBJ whole genome shotgun (WGS) entry which is preliminary data.</text>
</comment>
<dbReference type="Proteomes" id="UP000318667">
    <property type="component" value="Unassembled WGS sequence"/>
</dbReference>
<accession>A0A562K389</accession>
<organism evidence="1 2">
    <name type="scientific">Cytobacillus oceanisediminis</name>
    <dbReference type="NCBI Taxonomy" id="665099"/>
    <lineage>
        <taxon>Bacteria</taxon>
        <taxon>Bacillati</taxon>
        <taxon>Bacillota</taxon>
        <taxon>Bacilli</taxon>
        <taxon>Bacillales</taxon>
        <taxon>Bacillaceae</taxon>
        <taxon>Cytobacillus</taxon>
    </lineage>
</organism>
<evidence type="ECO:0000313" key="1">
    <source>
        <dbReference type="EMBL" id="TWH89713.1"/>
    </source>
</evidence>
<sequence>MLKVLIMSEYKICSPSVSEEFARLLAEVLEKGHSVDATLGDLLGEITDRLEAIVIKK</sequence>